<dbReference type="InterPro" id="IPR000412">
    <property type="entry name" value="ABC_2_transport"/>
</dbReference>
<dbReference type="Pfam" id="PF01061">
    <property type="entry name" value="ABC2_membrane"/>
    <property type="match status" value="1"/>
</dbReference>
<dbReference type="PIRSF" id="PIRSF006648">
    <property type="entry name" value="DrrB"/>
    <property type="match status" value="1"/>
</dbReference>
<evidence type="ECO:0000313" key="7">
    <source>
        <dbReference type="EMBL" id="HHK68477.1"/>
    </source>
</evidence>
<organism evidence="7">
    <name type="scientific">Caldiarchaeum subterraneum</name>
    <dbReference type="NCBI Taxonomy" id="311458"/>
    <lineage>
        <taxon>Archaea</taxon>
        <taxon>Nitrososphaerota</taxon>
        <taxon>Candidatus Caldarchaeales</taxon>
        <taxon>Candidatus Caldarchaeaceae</taxon>
        <taxon>Candidatus Caldarchaeum</taxon>
    </lineage>
</organism>
<comment type="subcellular location">
    <subcellularLocation>
        <location evidence="1">Membrane</location>
        <topology evidence="1">Multi-pass membrane protein</topology>
    </subcellularLocation>
</comment>
<evidence type="ECO:0000256" key="4">
    <source>
        <dbReference type="ARBA" id="ARBA00023136"/>
    </source>
</evidence>
<dbReference type="GO" id="GO:0140359">
    <property type="term" value="F:ABC-type transporter activity"/>
    <property type="evidence" value="ECO:0007669"/>
    <property type="project" value="InterPro"/>
</dbReference>
<feature type="transmembrane region" description="Helical" evidence="5">
    <location>
        <begin position="71"/>
        <end position="94"/>
    </location>
</feature>
<feature type="domain" description="ABC transmembrane type-2" evidence="6">
    <location>
        <begin position="35"/>
        <end position="268"/>
    </location>
</feature>
<dbReference type="AlphaFoldDB" id="A0A7C5L7I2"/>
<evidence type="ECO:0000256" key="1">
    <source>
        <dbReference type="ARBA" id="ARBA00004141"/>
    </source>
</evidence>
<dbReference type="PANTHER" id="PTHR43027">
    <property type="entry name" value="DOXORUBICIN RESISTANCE ABC TRANSPORTER PERMEASE PROTEIN DRRC-RELATED"/>
    <property type="match status" value="1"/>
</dbReference>
<accession>A0A7C5L7I2</accession>
<dbReference type="PANTHER" id="PTHR43027:SF1">
    <property type="entry name" value="DOXORUBICIN RESISTANCE ABC TRANSPORTER PERMEASE PROTEIN DRRC-RELATED"/>
    <property type="match status" value="1"/>
</dbReference>
<sequence length="283" mass="31406">MFTSSWLEAVSLSKTLKTNLRAVYARTYVRVKSQFREPEWLISDALIPVMVVFAAATLYRVSGSQQIAGFAVVGGVMMAFWDNVLWLMASQLYWEKESGNLDLFIIAPVSKMSILLGMSLGSIINTSIRAALIFLIATFVLKVEINLADPLALLLLFVLTLTALYGLGMLMSSLYLLYGRSVLNLNDVLTEPVYLLSGLYFPTIGKHSPFPAIIQFLASLIPLTFGIDGLRRTIILGESLGSLVSHFAVLAVLTAVLIPMAWKTLQYMENLGRRQGRLSLRWM</sequence>
<dbReference type="InterPro" id="IPR013525">
    <property type="entry name" value="ABC2_TM"/>
</dbReference>
<dbReference type="GO" id="GO:0043190">
    <property type="term" value="C:ATP-binding cassette (ABC) transporter complex"/>
    <property type="evidence" value="ECO:0007669"/>
    <property type="project" value="InterPro"/>
</dbReference>
<feature type="transmembrane region" description="Helical" evidence="5">
    <location>
        <begin position="40"/>
        <end position="59"/>
    </location>
</feature>
<evidence type="ECO:0000259" key="6">
    <source>
        <dbReference type="PROSITE" id="PS51012"/>
    </source>
</evidence>
<dbReference type="PROSITE" id="PS51012">
    <property type="entry name" value="ABC_TM2"/>
    <property type="match status" value="1"/>
</dbReference>
<comment type="caution">
    <text evidence="7">The sequence shown here is derived from an EMBL/GenBank/DDBJ whole genome shotgun (WGS) entry which is preliminary data.</text>
</comment>
<feature type="transmembrane region" description="Helical" evidence="5">
    <location>
        <begin position="242"/>
        <end position="262"/>
    </location>
</feature>
<feature type="transmembrane region" description="Helical" evidence="5">
    <location>
        <begin position="153"/>
        <end position="178"/>
    </location>
</feature>
<feature type="transmembrane region" description="Helical" evidence="5">
    <location>
        <begin position="210"/>
        <end position="230"/>
    </location>
</feature>
<protein>
    <submittedName>
        <fullName evidence="7">ABC transporter permease</fullName>
    </submittedName>
</protein>
<name>A0A7C5L7I2_CALS0</name>
<evidence type="ECO:0000256" key="5">
    <source>
        <dbReference type="SAM" id="Phobius"/>
    </source>
</evidence>
<keyword evidence="2 5" id="KW-0812">Transmembrane</keyword>
<proteinExistence type="predicted"/>
<keyword evidence="4 5" id="KW-0472">Membrane</keyword>
<dbReference type="EMBL" id="DRWN01000033">
    <property type="protein sequence ID" value="HHK68477.1"/>
    <property type="molecule type" value="Genomic_DNA"/>
</dbReference>
<dbReference type="InterPro" id="IPR052902">
    <property type="entry name" value="ABC-2_transporter"/>
</dbReference>
<evidence type="ECO:0000256" key="2">
    <source>
        <dbReference type="ARBA" id="ARBA00022692"/>
    </source>
</evidence>
<evidence type="ECO:0000256" key="3">
    <source>
        <dbReference type="ARBA" id="ARBA00022989"/>
    </source>
</evidence>
<gene>
    <name evidence="7" type="ORF">ENM11_04905</name>
</gene>
<reference evidence="7" key="1">
    <citation type="journal article" date="2020" name="mSystems">
        <title>Genome- and Community-Level Interaction Insights into Carbon Utilization and Element Cycling Functions of Hydrothermarchaeota in Hydrothermal Sediment.</title>
        <authorList>
            <person name="Zhou Z."/>
            <person name="Liu Y."/>
            <person name="Xu W."/>
            <person name="Pan J."/>
            <person name="Luo Z.H."/>
            <person name="Li M."/>
        </authorList>
    </citation>
    <scope>NUCLEOTIDE SEQUENCE [LARGE SCALE GENOMIC DNA]</scope>
    <source>
        <strain evidence="7">SpSt-1056</strain>
    </source>
</reference>
<feature type="transmembrane region" description="Helical" evidence="5">
    <location>
        <begin position="114"/>
        <end position="141"/>
    </location>
</feature>
<dbReference type="InterPro" id="IPR047817">
    <property type="entry name" value="ABC2_TM_bact-type"/>
</dbReference>
<keyword evidence="3 5" id="KW-1133">Transmembrane helix</keyword>